<dbReference type="CDD" id="cd16773">
    <property type="entry name" value="RING-HC_RBR_TRIAD1"/>
    <property type="match status" value="1"/>
</dbReference>
<evidence type="ECO:0000256" key="4">
    <source>
        <dbReference type="ARBA" id="ARBA00022723"/>
    </source>
</evidence>
<feature type="compositionally biased region" description="Basic and acidic residues" evidence="10">
    <location>
        <begin position="611"/>
        <end position="624"/>
    </location>
</feature>
<reference evidence="13 14" key="1">
    <citation type="journal article" date="2013" name="Genome Biol.">
        <title>Genome of Acanthamoeba castellanii highlights extensive lateral gene transfer and early evolution of tyrosine kinase signaling.</title>
        <authorList>
            <person name="Clarke M."/>
            <person name="Lohan A.J."/>
            <person name="Liu B."/>
            <person name="Lagkouvardos I."/>
            <person name="Roy S."/>
            <person name="Zafar N."/>
            <person name="Bertelli C."/>
            <person name="Schilde C."/>
            <person name="Kianianmomeni A."/>
            <person name="Burglin T.R."/>
            <person name="Frech C."/>
            <person name="Turcotte B."/>
            <person name="Kopec K.O."/>
            <person name="Synnott J.M."/>
            <person name="Choo C."/>
            <person name="Paponov I."/>
            <person name="Finkler A."/>
            <person name="Soon Heng Tan C."/>
            <person name="Hutchins A.P."/>
            <person name="Weinmeier T."/>
            <person name="Rattei T."/>
            <person name="Chu J.S."/>
            <person name="Gimenez G."/>
            <person name="Irimia M."/>
            <person name="Rigden D.J."/>
            <person name="Fitzpatrick D.A."/>
            <person name="Lorenzo-Morales J."/>
            <person name="Bateman A."/>
            <person name="Chiu C.H."/>
            <person name="Tang P."/>
            <person name="Hegemann P."/>
            <person name="Fromm H."/>
            <person name="Raoult D."/>
            <person name="Greub G."/>
            <person name="Miranda-Saavedra D."/>
            <person name="Chen N."/>
            <person name="Nash P."/>
            <person name="Ginger M.L."/>
            <person name="Horn M."/>
            <person name="Schaap P."/>
            <person name="Caler L."/>
            <person name="Loftus B."/>
        </authorList>
    </citation>
    <scope>NUCLEOTIDE SEQUENCE [LARGE SCALE GENOMIC DNA]</scope>
    <source>
        <strain evidence="13 14">Neff</strain>
    </source>
</reference>
<dbReference type="InterPro" id="IPR048962">
    <property type="entry name" value="ARIH1-like_UBL"/>
</dbReference>
<dbReference type="InterPro" id="IPR001841">
    <property type="entry name" value="Znf_RING"/>
</dbReference>
<evidence type="ECO:0000256" key="1">
    <source>
        <dbReference type="ARBA" id="ARBA00001798"/>
    </source>
</evidence>
<dbReference type="InterPro" id="IPR045840">
    <property type="entry name" value="Ariadne"/>
</dbReference>
<evidence type="ECO:0000256" key="6">
    <source>
        <dbReference type="ARBA" id="ARBA00022771"/>
    </source>
</evidence>
<organism evidence="13 14">
    <name type="scientific">Acanthamoeba castellanii (strain ATCC 30010 / Neff)</name>
    <dbReference type="NCBI Taxonomy" id="1257118"/>
    <lineage>
        <taxon>Eukaryota</taxon>
        <taxon>Amoebozoa</taxon>
        <taxon>Discosea</taxon>
        <taxon>Longamoebia</taxon>
        <taxon>Centramoebida</taxon>
        <taxon>Acanthamoebidae</taxon>
        <taxon>Acanthamoeba</taxon>
    </lineage>
</organism>
<dbReference type="GO" id="GO:0061630">
    <property type="term" value="F:ubiquitin protein ligase activity"/>
    <property type="evidence" value="ECO:0007669"/>
    <property type="project" value="UniProtKB-EC"/>
</dbReference>
<dbReference type="PROSITE" id="PS50330">
    <property type="entry name" value="UIM"/>
    <property type="match status" value="2"/>
</dbReference>
<dbReference type="SMART" id="SM00647">
    <property type="entry name" value="IBR"/>
    <property type="match status" value="1"/>
</dbReference>
<dbReference type="InterPro" id="IPR044066">
    <property type="entry name" value="TRIAD_supradom"/>
</dbReference>
<accession>L8GYY2</accession>
<feature type="domain" description="RING-type" evidence="12">
    <location>
        <begin position="155"/>
        <end position="379"/>
    </location>
</feature>
<feature type="domain" description="RING-type" evidence="11">
    <location>
        <begin position="159"/>
        <end position="209"/>
    </location>
</feature>
<dbReference type="OMA" id="CYYSSDQ"/>
<name>L8GYY2_ACACF</name>
<dbReference type="RefSeq" id="XP_004340210.1">
    <property type="nucleotide sequence ID" value="XM_004340162.1"/>
</dbReference>
<evidence type="ECO:0000256" key="8">
    <source>
        <dbReference type="ARBA" id="ARBA00022833"/>
    </source>
</evidence>
<comment type="catalytic activity">
    <reaction evidence="1">
        <text>[E2 ubiquitin-conjugating enzyme]-S-ubiquitinyl-L-cysteine + [acceptor protein]-L-lysine = [E2 ubiquitin-conjugating enzyme]-L-cysteine + [acceptor protein]-N(6)-ubiquitinyl-L-lysine.</text>
        <dbReference type="EC" id="2.3.2.31"/>
    </reaction>
</comment>
<dbReference type="GO" id="GO:0016567">
    <property type="term" value="P:protein ubiquitination"/>
    <property type="evidence" value="ECO:0007669"/>
    <property type="project" value="InterPro"/>
</dbReference>
<evidence type="ECO:0000313" key="13">
    <source>
        <dbReference type="EMBL" id="ELR18190.1"/>
    </source>
</evidence>
<dbReference type="OrthoDB" id="10009520at2759"/>
<dbReference type="KEGG" id="acan:ACA1_369220"/>
<dbReference type="CDD" id="cd20346">
    <property type="entry name" value="BRcat_RBR_ANKIB1"/>
    <property type="match status" value="1"/>
</dbReference>
<keyword evidence="4" id="KW-0479">Metal-binding</keyword>
<dbReference type="PANTHER" id="PTHR11685">
    <property type="entry name" value="RBR FAMILY RING FINGER AND IBR DOMAIN-CONTAINING"/>
    <property type="match status" value="1"/>
</dbReference>
<evidence type="ECO:0000256" key="3">
    <source>
        <dbReference type="ARBA" id="ARBA00022679"/>
    </source>
</evidence>
<dbReference type="Pfam" id="PF21235">
    <property type="entry name" value="UBA_ARI1"/>
    <property type="match status" value="1"/>
</dbReference>
<proteinExistence type="predicted"/>
<dbReference type="FunFam" id="3.30.40.10:FF:000019">
    <property type="entry name" value="RBR-type E3 ubiquitin transferase"/>
    <property type="match status" value="1"/>
</dbReference>
<evidence type="ECO:0000259" key="11">
    <source>
        <dbReference type="PROSITE" id="PS50089"/>
    </source>
</evidence>
<feature type="region of interest" description="Disordered" evidence="10">
    <location>
        <begin position="539"/>
        <end position="654"/>
    </location>
</feature>
<dbReference type="SUPFAM" id="SSF57850">
    <property type="entry name" value="RING/U-box"/>
    <property type="match status" value="3"/>
</dbReference>
<feature type="compositionally biased region" description="Acidic residues" evidence="10">
    <location>
        <begin position="12"/>
        <end position="47"/>
    </location>
</feature>
<feature type="compositionally biased region" description="Basic and acidic residues" evidence="10">
    <location>
        <begin position="50"/>
        <end position="61"/>
    </location>
</feature>
<gene>
    <name evidence="13" type="ORF">ACA1_369220</name>
</gene>
<keyword evidence="6 9" id="KW-0863">Zinc-finger</keyword>
<feature type="region of interest" description="Disordered" evidence="10">
    <location>
        <begin position="1"/>
        <end position="61"/>
    </location>
</feature>
<dbReference type="EMBL" id="KB007960">
    <property type="protein sequence ID" value="ELR18190.1"/>
    <property type="molecule type" value="Genomic_DNA"/>
</dbReference>
<keyword evidence="3" id="KW-0808">Transferase</keyword>
<feature type="compositionally biased region" description="Acidic residues" evidence="10">
    <location>
        <begin position="582"/>
        <end position="592"/>
    </location>
</feature>
<dbReference type="EC" id="2.3.2.31" evidence="2"/>
<dbReference type="Pfam" id="PF13923">
    <property type="entry name" value="zf-C3HC4_2"/>
    <property type="match status" value="1"/>
</dbReference>
<dbReference type="STRING" id="1257118.L8GYY2"/>
<keyword evidence="8" id="KW-0862">Zinc</keyword>
<evidence type="ECO:0000313" key="14">
    <source>
        <dbReference type="Proteomes" id="UP000011083"/>
    </source>
</evidence>
<dbReference type="Proteomes" id="UP000011083">
    <property type="component" value="Unassembled WGS sequence"/>
</dbReference>
<dbReference type="GO" id="GO:0008270">
    <property type="term" value="F:zinc ion binding"/>
    <property type="evidence" value="ECO:0007669"/>
    <property type="project" value="UniProtKB-KW"/>
</dbReference>
<evidence type="ECO:0000256" key="7">
    <source>
        <dbReference type="ARBA" id="ARBA00022786"/>
    </source>
</evidence>
<protein>
    <recommendedName>
        <fullName evidence="2">RBR-type E3 ubiquitin transferase</fullName>
        <ecNumber evidence="2">2.3.2.31</ecNumber>
    </recommendedName>
</protein>
<keyword evidence="7" id="KW-0833">Ubl conjugation pathway</keyword>
<dbReference type="Pfam" id="PF19422">
    <property type="entry name" value="Ariadne"/>
    <property type="match status" value="1"/>
</dbReference>
<dbReference type="AlphaFoldDB" id="L8GYY2"/>
<dbReference type="InterPro" id="IPR031127">
    <property type="entry name" value="E3_UB_ligase_RBR"/>
</dbReference>
<evidence type="ECO:0000256" key="5">
    <source>
        <dbReference type="ARBA" id="ARBA00022737"/>
    </source>
</evidence>
<evidence type="ECO:0000256" key="10">
    <source>
        <dbReference type="SAM" id="MobiDB-lite"/>
    </source>
</evidence>
<dbReference type="SMART" id="SM00726">
    <property type="entry name" value="UIM"/>
    <property type="match status" value="2"/>
</dbReference>
<evidence type="ECO:0000256" key="2">
    <source>
        <dbReference type="ARBA" id="ARBA00012251"/>
    </source>
</evidence>
<dbReference type="Gene3D" id="3.30.40.10">
    <property type="entry name" value="Zinc/RING finger domain, C3HC4 (zinc finger)"/>
    <property type="match status" value="1"/>
</dbReference>
<evidence type="ECO:0000259" key="12">
    <source>
        <dbReference type="PROSITE" id="PS51873"/>
    </source>
</evidence>
<dbReference type="PROSITE" id="PS51873">
    <property type="entry name" value="TRIAD"/>
    <property type="match status" value="1"/>
</dbReference>
<dbReference type="InterPro" id="IPR013083">
    <property type="entry name" value="Znf_RING/FYVE/PHD"/>
</dbReference>
<dbReference type="GeneID" id="14918851"/>
<dbReference type="Gene3D" id="1.20.120.1750">
    <property type="match status" value="1"/>
</dbReference>
<dbReference type="VEuPathDB" id="AmoebaDB:ACA1_369220"/>
<keyword evidence="14" id="KW-1185">Reference proteome</keyword>
<sequence length="654" mass="74422">MSDSEGAMSGEDYYEEDEYAEEEEDDMDEYTADDNEDEIEEEDDLIQEDIPFHEDDSVAREERGKLHRKHYRCLTQKELRELQDAHIRQANEFLNVNTALVRIVLKHFKWDVEKLLQQWMEEGKDNVFKKAGVQLHEEDEAPTEDKPQPPAKDATVKDCEICYGEISPDESYAVSCGHTFCGDCWGNYLTLKINEEGQKSSHLTCMGHKCNVRVDEATVEKLVAPDVFDKYMGFLLSAYVDDHPLLTWCPAAGCGRAIKITPGPTNVGVLCDCQHLFCFECGQEAHAPATCGMLVAWKAKAKDGSETTNWLLSHTKSCPKCGKPVEKNGGCNHITVYQHSCNAFDDKNAFSFDAAQRAQAKLERYLHYSTRYDNHAKSKELESKLMGTMKQKTIELGEMDTGNSSWIDLRYLEESTRQLFLCRDILKWTYVFAFFMFDKDEQTPAILKPFKPFVGPRDVAQAKEQFEYHQEELETTTERLSGLLEKTTTQILEDKNYRINVIDVTRLALNKFNAMFGSVEWIQEKVAMGSFQKEEKLMPAAKKSKVEPKPASSASNNRAALFGSGRRRGNHRQQPPVPQPEPTEEDVEEELERVETDTGRRRRTAADEEEELRRAIEESMKEFEPPTPAAGAGGGAVDEDEELQRAIQASLNDM</sequence>
<dbReference type="PROSITE" id="PS50089">
    <property type="entry name" value="ZF_RING_2"/>
    <property type="match status" value="1"/>
</dbReference>
<keyword evidence="5" id="KW-0677">Repeat</keyword>
<dbReference type="InterPro" id="IPR003903">
    <property type="entry name" value="UIM_dom"/>
</dbReference>
<evidence type="ECO:0000256" key="9">
    <source>
        <dbReference type="PROSITE-ProRule" id="PRU00175"/>
    </source>
</evidence>
<dbReference type="InterPro" id="IPR002867">
    <property type="entry name" value="IBR_dom"/>
</dbReference>
<dbReference type="Pfam" id="PF01485">
    <property type="entry name" value="IBR"/>
    <property type="match status" value="1"/>
</dbReference>
<dbReference type="Pfam" id="PF23625">
    <property type="entry name" value="UIM_2"/>
    <property type="match status" value="2"/>
</dbReference>